<dbReference type="SUPFAM" id="SSF52540">
    <property type="entry name" value="P-loop containing nucleoside triphosphate hydrolases"/>
    <property type="match status" value="1"/>
</dbReference>
<dbReference type="EMBL" id="RBLJ01000003">
    <property type="protein sequence ID" value="RKS57958.1"/>
    <property type="molecule type" value="Genomic_DNA"/>
</dbReference>
<organism evidence="1 2">
    <name type="scientific">Photorhabdus asymbiotica</name>
    <dbReference type="NCBI Taxonomy" id="291112"/>
    <lineage>
        <taxon>Bacteria</taxon>
        <taxon>Pseudomonadati</taxon>
        <taxon>Pseudomonadota</taxon>
        <taxon>Gammaproteobacteria</taxon>
        <taxon>Enterobacterales</taxon>
        <taxon>Morganellaceae</taxon>
        <taxon>Photorhabdus</taxon>
    </lineage>
</organism>
<protein>
    <submittedName>
        <fullName evidence="1">Uncharacterized protein</fullName>
    </submittedName>
</protein>
<evidence type="ECO:0000313" key="1">
    <source>
        <dbReference type="EMBL" id="RKS57958.1"/>
    </source>
</evidence>
<sequence>MIILLLGAPATGKSTLGPLLNAIIRLNERVWKLDFLRLNTLLDQLIESFAGQYSQSDDKTALEHLIRIGNISVPDFHCLNNLRESDFKCAEIDNCKDYRDGQGNLKTDLTFKAHAFIQQQVIYDISRILIPGTGMWLNRLLPLLEEKPNTLFKVVVPDPQLQGYFFNELALAIKRRSSKQAQKQQKFVTQEVMKDIYNRQRQFLSTNGPWSKIKGCQSGKALSNKIKHVLSDIGDPVRLNQETQKIRDELKQLLQYSDTREE</sequence>
<gene>
    <name evidence="1" type="ORF">BDD30_2786</name>
</gene>
<accession>A0ABX9SL23</accession>
<dbReference type="RefSeq" id="WP_012776808.1">
    <property type="nucleotide sequence ID" value="NC_012962.1"/>
</dbReference>
<dbReference type="InterPro" id="IPR027417">
    <property type="entry name" value="P-loop_NTPase"/>
</dbReference>
<dbReference type="Proteomes" id="UP000280955">
    <property type="component" value="Unassembled WGS sequence"/>
</dbReference>
<proteinExistence type="predicted"/>
<name>A0ABX9SL23_9GAMM</name>
<reference evidence="1 2" key="1">
    <citation type="submission" date="2018-10" db="EMBL/GenBank/DDBJ databases">
        <title>Genomic Encyclopedia of Archaeal and Bacterial Type Strains, Phase II (KMG-II): from individual species to whole genera.</title>
        <authorList>
            <person name="Goeker M."/>
        </authorList>
    </citation>
    <scope>NUCLEOTIDE SEQUENCE [LARGE SCALE GENOMIC DNA]</scope>
    <source>
        <strain evidence="1 2">DSM 15149</strain>
    </source>
</reference>
<evidence type="ECO:0000313" key="2">
    <source>
        <dbReference type="Proteomes" id="UP000280955"/>
    </source>
</evidence>
<comment type="caution">
    <text evidence="1">The sequence shown here is derived from an EMBL/GenBank/DDBJ whole genome shotgun (WGS) entry which is preliminary data.</text>
</comment>
<keyword evidence="2" id="KW-1185">Reference proteome</keyword>